<dbReference type="PANTHER" id="PTHR33991:SF1">
    <property type="entry name" value="DNA REPAIR PROTEIN RECO"/>
    <property type="match status" value="1"/>
</dbReference>
<dbReference type="PANTHER" id="PTHR33991">
    <property type="entry name" value="DNA REPAIR PROTEIN RECO"/>
    <property type="match status" value="1"/>
</dbReference>
<dbReference type="HAMAP" id="MF_00201">
    <property type="entry name" value="RecO"/>
    <property type="match status" value="1"/>
</dbReference>
<dbReference type="GO" id="GO:0043590">
    <property type="term" value="C:bacterial nucleoid"/>
    <property type="evidence" value="ECO:0007669"/>
    <property type="project" value="TreeGrafter"/>
</dbReference>
<evidence type="ECO:0000256" key="7">
    <source>
        <dbReference type="HAMAP-Rule" id="MF_00201"/>
    </source>
</evidence>
<proteinExistence type="inferred from homology"/>
<dbReference type="NCBIfam" id="TIGR00613">
    <property type="entry name" value="reco"/>
    <property type="match status" value="1"/>
</dbReference>
<evidence type="ECO:0000256" key="3">
    <source>
        <dbReference type="ARBA" id="ARBA00022763"/>
    </source>
</evidence>
<protein>
    <recommendedName>
        <fullName evidence="2 7">DNA repair protein RecO</fullName>
    </recommendedName>
    <alternativeName>
        <fullName evidence="6 7">Recombination protein O</fullName>
    </alternativeName>
</protein>
<keyword evidence="4 7" id="KW-0233">DNA recombination</keyword>
<accession>A0A212RGE6</accession>
<dbReference type="InterPro" id="IPR042242">
    <property type="entry name" value="RecO_C"/>
</dbReference>
<dbReference type="GO" id="GO:0006310">
    <property type="term" value="P:DNA recombination"/>
    <property type="evidence" value="ECO:0007669"/>
    <property type="project" value="UniProtKB-UniRule"/>
</dbReference>
<dbReference type="Proteomes" id="UP000198418">
    <property type="component" value="Unassembled WGS sequence"/>
</dbReference>
<dbReference type="SUPFAM" id="SSF50249">
    <property type="entry name" value="Nucleic acid-binding proteins"/>
    <property type="match status" value="1"/>
</dbReference>
<comment type="function">
    <text evidence="7">Involved in DNA repair and RecF pathway recombination.</text>
</comment>
<gene>
    <name evidence="7" type="primary">recO</name>
    <name evidence="9" type="ORF">SAMN06265338_104153</name>
</gene>
<evidence type="ECO:0000256" key="6">
    <source>
        <dbReference type="ARBA" id="ARBA00033409"/>
    </source>
</evidence>
<dbReference type="Gene3D" id="1.20.1440.120">
    <property type="entry name" value="Recombination protein O, C-terminal domain"/>
    <property type="match status" value="1"/>
</dbReference>
<evidence type="ECO:0000256" key="4">
    <source>
        <dbReference type="ARBA" id="ARBA00023172"/>
    </source>
</evidence>
<dbReference type="Pfam" id="PF11967">
    <property type="entry name" value="RecO_N"/>
    <property type="match status" value="1"/>
</dbReference>
<dbReference type="InterPro" id="IPR022572">
    <property type="entry name" value="DNA_rep/recomb_RecO_N"/>
</dbReference>
<dbReference type="RefSeq" id="WP_104469641.1">
    <property type="nucleotide sequence ID" value="NZ_FYDG01000004.1"/>
</dbReference>
<keyword evidence="3 7" id="KW-0227">DNA damage</keyword>
<dbReference type="GO" id="GO:0006302">
    <property type="term" value="P:double-strand break repair"/>
    <property type="evidence" value="ECO:0007669"/>
    <property type="project" value="TreeGrafter"/>
</dbReference>
<dbReference type="Pfam" id="PF02565">
    <property type="entry name" value="RecO_C"/>
    <property type="match status" value="1"/>
</dbReference>
<evidence type="ECO:0000256" key="2">
    <source>
        <dbReference type="ARBA" id="ARBA00021310"/>
    </source>
</evidence>
<reference evidence="10" key="1">
    <citation type="submission" date="2017-06" db="EMBL/GenBank/DDBJ databases">
        <authorList>
            <person name="Varghese N."/>
            <person name="Submissions S."/>
        </authorList>
    </citation>
    <scope>NUCLEOTIDE SEQUENCE [LARGE SCALE GENOMIC DNA]</scope>
    <source>
        <strain evidence="10">DSM 137</strain>
    </source>
</reference>
<evidence type="ECO:0000256" key="5">
    <source>
        <dbReference type="ARBA" id="ARBA00023204"/>
    </source>
</evidence>
<dbReference type="OrthoDB" id="9804792at2"/>
<dbReference type="Gene3D" id="2.40.50.140">
    <property type="entry name" value="Nucleic acid-binding proteins"/>
    <property type="match status" value="1"/>
</dbReference>
<dbReference type="InterPro" id="IPR037278">
    <property type="entry name" value="ARFGAP/RecO"/>
</dbReference>
<evidence type="ECO:0000313" key="9">
    <source>
        <dbReference type="EMBL" id="SNB71454.1"/>
    </source>
</evidence>
<dbReference type="AlphaFoldDB" id="A0A212RGE6"/>
<feature type="domain" description="DNA replication/recombination mediator RecO N-terminal" evidence="8">
    <location>
        <begin position="1"/>
        <end position="68"/>
    </location>
</feature>
<organism evidence="9 10">
    <name type="scientific">Rhodoblastus acidophilus</name>
    <name type="common">Rhodopseudomonas acidophila</name>
    <dbReference type="NCBI Taxonomy" id="1074"/>
    <lineage>
        <taxon>Bacteria</taxon>
        <taxon>Pseudomonadati</taxon>
        <taxon>Pseudomonadota</taxon>
        <taxon>Alphaproteobacteria</taxon>
        <taxon>Hyphomicrobiales</taxon>
        <taxon>Rhodoblastaceae</taxon>
        <taxon>Rhodoblastus</taxon>
    </lineage>
</organism>
<sequence length="236" mass="25948">MEWSERALVLGVKKHGETSVILEVATRDHGRHVGVVRSGRSKTMQPVLQPGNEVAVTWRARLEEHIGAFVVEPLALRTHLLMCDVRALHGVNWLCGMLRLLPERDPHAHLFDMAAALLANLTDPVAPNLFVRFELALLADLGFGLDLERCAATGATEDLIYVSPKSGRAVSREAGAPWAARLLPLPAFLREGPELAAEVEQIRDALRLTGYFLDRDIFAPRGLKPSEARAAYLATL</sequence>
<keyword evidence="5 7" id="KW-0234">DNA repair</keyword>
<evidence type="ECO:0000313" key="10">
    <source>
        <dbReference type="Proteomes" id="UP000198418"/>
    </source>
</evidence>
<comment type="similarity">
    <text evidence="1 7">Belongs to the RecO family.</text>
</comment>
<evidence type="ECO:0000259" key="8">
    <source>
        <dbReference type="Pfam" id="PF11967"/>
    </source>
</evidence>
<dbReference type="InterPro" id="IPR012340">
    <property type="entry name" value="NA-bd_OB-fold"/>
</dbReference>
<evidence type="ECO:0000256" key="1">
    <source>
        <dbReference type="ARBA" id="ARBA00007452"/>
    </source>
</evidence>
<keyword evidence="10" id="KW-1185">Reference proteome</keyword>
<dbReference type="EMBL" id="FYDG01000004">
    <property type="protein sequence ID" value="SNB71454.1"/>
    <property type="molecule type" value="Genomic_DNA"/>
</dbReference>
<name>A0A212RGE6_RHOAC</name>
<dbReference type="SUPFAM" id="SSF57863">
    <property type="entry name" value="ArfGap/RecO-like zinc finger"/>
    <property type="match status" value="1"/>
</dbReference>
<dbReference type="InterPro" id="IPR003717">
    <property type="entry name" value="RecO"/>
</dbReference>